<keyword evidence="2" id="KW-1185">Reference proteome</keyword>
<reference evidence="1" key="1">
    <citation type="submission" date="2021-06" db="EMBL/GenBank/DDBJ databases">
        <authorList>
            <person name="Kallberg Y."/>
            <person name="Tangrot J."/>
            <person name="Rosling A."/>
        </authorList>
    </citation>
    <scope>NUCLEOTIDE SEQUENCE</scope>
    <source>
        <strain evidence="1">CL356</strain>
    </source>
</reference>
<feature type="non-terminal residue" evidence="1">
    <location>
        <position position="1"/>
    </location>
</feature>
<evidence type="ECO:0000313" key="1">
    <source>
        <dbReference type="EMBL" id="CAG8560006.1"/>
    </source>
</evidence>
<gene>
    <name evidence="1" type="ORF">ACOLOM_LOCUS5195</name>
</gene>
<name>A0ACA9M1F6_9GLOM</name>
<accession>A0ACA9M1F6</accession>
<evidence type="ECO:0000313" key="2">
    <source>
        <dbReference type="Proteomes" id="UP000789525"/>
    </source>
</evidence>
<organism evidence="1 2">
    <name type="scientific">Acaulospora colombiana</name>
    <dbReference type="NCBI Taxonomy" id="27376"/>
    <lineage>
        <taxon>Eukaryota</taxon>
        <taxon>Fungi</taxon>
        <taxon>Fungi incertae sedis</taxon>
        <taxon>Mucoromycota</taxon>
        <taxon>Glomeromycotina</taxon>
        <taxon>Glomeromycetes</taxon>
        <taxon>Diversisporales</taxon>
        <taxon>Acaulosporaceae</taxon>
        <taxon>Acaulospora</taxon>
    </lineage>
</organism>
<sequence>RFSSSEISAKEKSIKEKKAATPESTKPTSEQKTTQEPVETKPDKTESESHNSAKKGGFGFGKALFGITLLGGISYGGAVYYSLKDDGFCSWFTSNVYGAEQVVEYVEDLQTQGTFNRIESNAIKWRDNFYEKVSGIFGSPTPPEKPLPSEKSPDVVPITPKEINIKLAERDGDEISEEIISTEEPIIRKLANTLSELDAILRNYDIKDKGEGILKKAKEELIELNNHIETLKIESQDELQKNLSELTQKFNKTVADYEQNVDDYIAEKVVSIKQDFKQEKQKLHEEHYEKLNARLKQAAEKHEKELKDELVRQAVDMHRRWIREVLERLSVDNVERLDNNEVVTTVLSTIDDSVAINGVDSISDLSARFLTVKEEVRRASLVPENGGILSHLLSIMLSKIMFRKHGYVDGNDVEAILARVQYHLNENDLDNAARELNQLKGWPKKLADDWIKSARNHLEVKQAIEVCDNLINSFRRDQIKYSIISNPG</sequence>
<proteinExistence type="predicted"/>
<dbReference type="EMBL" id="CAJVPT010009270">
    <property type="protein sequence ID" value="CAG8560006.1"/>
    <property type="molecule type" value="Genomic_DNA"/>
</dbReference>
<protein>
    <submittedName>
        <fullName evidence="1">3581_t:CDS:1</fullName>
    </submittedName>
</protein>
<comment type="caution">
    <text evidence="1">The sequence shown here is derived from an EMBL/GenBank/DDBJ whole genome shotgun (WGS) entry which is preliminary data.</text>
</comment>
<dbReference type="Proteomes" id="UP000789525">
    <property type="component" value="Unassembled WGS sequence"/>
</dbReference>